<accession>A0A139I419</accession>
<gene>
    <name evidence="2" type="ORF">AC579_10204</name>
</gene>
<name>A0A139I419_9PEZI</name>
<feature type="region of interest" description="Disordered" evidence="1">
    <location>
        <begin position="88"/>
        <end position="254"/>
    </location>
</feature>
<feature type="compositionally biased region" description="Polar residues" evidence="1">
    <location>
        <begin position="92"/>
        <end position="106"/>
    </location>
</feature>
<feature type="compositionally biased region" description="Basic and acidic residues" evidence="1">
    <location>
        <begin position="220"/>
        <end position="235"/>
    </location>
</feature>
<sequence length="254" mass="28980">MSTCTRDVYKISAATPRVFFVPGHLTQRHSSASQHSTSDNIIAHTQLSPPVKRPPTRHLTFSQPQKPCLHPTTLSPEDHLDVEAEVLRGSEDSNTSTNLITASSADSENDGDFTTVGRRNARASPEARAARTAVDQAERDRLMASGQAKRLDFSSHRTPAQRLADQARDQQRHQEYLEREARRQAARQQRQAEFEARQTARQRREAEHQAYLARVARRHERAEREAREKEKETKRNQASLMDFAQSGRGQQRRR</sequence>
<proteinExistence type="predicted"/>
<feature type="compositionally biased region" description="Basic and acidic residues" evidence="1">
    <location>
        <begin position="165"/>
        <end position="183"/>
    </location>
</feature>
<dbReference type="Proteomes" id="UP000073492">
    <property type="component" value="Unassembled WGS sequence"/>
</dbReference>
<protein>
    <submittedName>
        <fullName evidence="2">Uncharacterized protein</fullName>
    </submittedName>
</protein>
<evidence type="ECO:0000313" key="2">
    <source>
        <dbReference type="EMBL" id="KXT09447.1"/>
    </source>
</evidence>
<comment type="caution">
    <text evidence="2">The sequence shown here is derived from an EMBL/GenBank/DDBJ whole genome shotgun (WGS) entry which is preliminary data.</text>
</comment>
<feature type="region of interest" description="Disordered" evidence="1">
    <location>
        <begin position="46"/>
        <end position="76"/>
    </location>
</feature>
<reference evidence="2 3" key="1">
    <citation type="submission" date="2015-07" db="EMBL/GenBank/DDBJ databases">
        <title>Comparative genomics of the Sigatoka disease complex on banana suggests a link between parallel evolutionary changes in Pseudocercospora fijiensis and Pseudocercospora eumusae and increased virulence on the banana host.</title>
        <authorList>
            <person name="Chang T.-C."/>
            <person name="Salvucci A."/>
            <person name="Crous P.W."/>
            <person name="Stergiopoulos I."/>
        </authorList>
    </citation>
    <scope>NUCLEOTIDE SEQUENCE [LARGE SCALE GENOMIC DNA]</scope>
    <source>
        <strain evidence="2 3">CBS 116634</strain>
    </source>
</reference>
<keyword evidence="3" id="KW-1185">Reference proteome</keyword>
<feature type="compositionally biased region" description="Basic and acidic residues" evidence="1">
    <location>
        <begin position="190"/>
        <end position="208"/>
    </location>
</feature>
<dbReference type="AlphaFoldDB" id="A0A139I419"/>
<evidence type="ECO:0000256" key="1">
    <source>
        <dbReference type="SAM" id="MobiDB-lite"/>
    </source>
</evidence>
<dbReference type="OrthoDB" id="6418713at2759"/>
<dbReference type="EMBL" id="LFZO01000342">
    <property type="protein sequence ID" value="KXT09447.1"/>
    <property type="molecule type" value="Genomic_DNA"/>
</dbReference>
<organism evidence="2 3">
    <name type="scientific">Pseudocercospora musae</name>
    <dbReference type="NCBI Taxonomy" id="113226"/>
    <lineage>
        <taxon>Eukaryota</taxon>
        <taxon>Fungi</taxon>
        <taxon>Dikarya</taxon>
        <taxon>Ascomycota</taxon>
        <taxon>Pezizomycotina</taxon>
        <taxon>Dothideomycetes</taxon>
        <taxon>Dothideomycetidae</taxon>
        <taxon>Mycosphaerellales</taxon>
        <taxon>Mycosphaerellaceae</taxon>
        <taxon>Pseudocercospora</taxon>
    </lineage>
</organism>
<evidence type="ECO:0000313" key="3">
    <source>
        <dbReference type="Proteomes" id="UP000073492"/>
    </source>
</evidence>